<name>A0ACB9IR19_9ASTR</name>
<evidence type="ECO:0000313" key="1">
    <source>
        <dbReference type="EMBL" id="KAI3810547.1"/>
    </source>
</evidence>
<keyword evidence="2" id="KW-1185">Reference proteome</keyword>
<sequence length="322" mass="36433">MLEDWITTITPLTLGESSYKVSFEWDEEMGVPRAFLVQNHHHSEFYLKTLTLEDVPGHGQLHFVETPEFLRSHRDNELEILQGDGTGMLEEWDGVYDYAFYNYLGDPDNDVDDARPILGGSSEYPYPRRGRSGRPPTKSGFTERTDEEFEKEMLAGVNPIKIRFLKEFPPTSKLDVKVYGNQNSSIKSHHIEKNLHGLEVDEALMANRLFILDHHDSLMPYVRRINITSNKIYASRTLLFLQDDGTLKPLAIELSLPHPEGDNLGAVSNVYTPAENGVEGAIWQLAKAYVAVNDSGIHQLISHWYIYINSLAVGENIALSTG</sequence>
<gene>
    <name evidence="1" type="ORF">L1987_20165</name>
</gene>
<dbReference type="Proteomes" id="UP001056120">
    <property type="component" value="Linkage Group LG07"/>
</dbReference>
<reference evidence="2" key="1">
    <citation type="journal article" date="2022" name="Mol. Ecol. Resour.">
        <title>The genomes of chicory, endive, great burdock and yacon provide insights into Asteraceae palaeo-polyploidization history and plant inulin production.</title>
        <authorList>
            <person name="Fan W."/>
            <person name="Wang S."/>
            <person name="Wang H."/>
            <person name="Wang A."/>
            <person name="Jiang F."/>
            <person name="Liu H."/>
            <person name="Zhao H."/>
            <person name="Xu D."/>
            <person name="Zhang Y."/>
        </authorList>
    </citation>
    <scope>NUCLEOTIDE SEQUENCE [LARGE SCALE GENOMIC DNA]</scope>
    <source>
        <strain evidence="2">cv. Yunnan</strain>
    </source>
</reference>
<protein>
    <submittedName>
        <fullName evidence="1">Uncharacterized protein</fullName>
    </submittedName>
</protein>
<accession>A0ACB9IR19</accession>
<proteinExistence type="predicted"/>
<evidence type="ECO:0000313" key="2">
    <source>
        <dbReference type="Proteomes" id="UP001056120"/>
    </source>
</evidence>
<organism evidence="1 2">
    <name type="scientific">Smallanthus sonchifolius</name>
    <dbReference type="NCBI Taxonomy" id="185202"/>
    <lineage>
        <taxon>Eukaryota</taxon>
        <taxon>Viridiplantae</taxon>
        <taxon>Streptophyta</taxon>
        <taxon>Embryophyta</taxon>
        <taxon>Tracheophyta</taxon>
        <taxon>Spermatophyta</taxon>
        <taxon>Magnoliopsida</taxon>
        <taxon>eudicotyledons</taxon>
        <taxon>Gunneridae</taxon>
        <taxon>Pentapetalae</taxon>
        <taxon>asterids</taxon>
        <taxon>campanulids</taxon>
        <taxon>Asterales</taxon>
        <taxon>Asteraceae</taxon>
        <taxon>Asteroideae</taxon>
        <taxon>Heliantheae alliance</taxon>
        <taxon>Millerieae</taxon>
        <taxon>Smallanthus</taxon>
    </lineage>
</organism>
<reference evidence="1 2" key="2">
    <citation type="journal article" date="2022" name="Mol. Ecol. Resour.">
        <title>The genomes of chicory, endive, great burdock and yacon provide insights into Asteraceae paleo-polyploidization history and plant inulin production.</title>
        <authorList>
            <person name="Fan W."/>
            <person name="Wang S."/>
            <person name="Wang H."/>
            <person name="Wang A."/>
            <person name="Jiang F."/>
            <person name="Liu H."/>
            <person name="Zhao H."/>
            <person name="Xu D."/>
            <person name="Zhang Y."/>
        </authorList>
    </citation>
    <scope>NUCLEOTIDE SEQUENCE [LARGE SCALE GENOMIC DNA]</scope>
    <source>
        <strain evidence="2">cv. Yunnan</strain>
        <tissue evidence="1">Leaves</tissue>
    </source>
</reference>
<dbReference type="EMBL" id="CM042024">
    <property type="protein sequence ID" value="KAI3810547.1"/>
    <property type="molecule type" value="Genomic_DNA"/>
</dbReference>
<comment type="caution">
    <text evidence="1">The sequence shown here is derived from an EMBL/GenBank/DDBJ whole genome shotgun (WGS) entry which is preliminary data.</text>
</comment>